<dbReference type="EMBL" id="FOVL01000002">
    <property type="protein sequence ID" value="SFN35269.1"/>
    <property type="molecule type" value="Genomic_DNA"/>
</dbReference>
<evidence type="ECO:0000313" key="2">
    <source>
        <dbReference type="Proteomes" id="UP000199153"/>
    </source>
</evidence>
<keyword evidence="2" id="KW-1185">Reference proteome</keyword>
<accession>A0A1I4YCH9</accession>
<reference evidence="1 2" key="1">
    <citation type="submission" date="2016-10" db="EMBL/GenBank/DDBJ databases">
        <authorList>
            <person name="de Groot N.N."/>
        </authorList>
    </citation>
    <scope>NUCLEOTIDE SEQUENCE [LARGE SCALE GENOMIC DNA]</scope>
    <source>
        <strain evidence="1 2">DSM 17794</strain>
    </source>
</reference>
<dbReference type="Proteomes" id="UP000199153">
    <property type="component" value="Unassembled WGS sequence"/>
</dbReference>
<dbReference type="STRING" id="287099.SAMN05660413_00675"/>
<dbReference type="OrthoDB" id="1488700at2"/>
<gene>
    <name evidence="1" type="ORF">SAMN05660413_00675</name>
</gene>
<proteinExistence type="predicted"/>
<sequence>MAEKNGEVKWKNSGHKVYTSTTSATGNYDIPNETYTLRINNNVSGINMPSASANKGRIIILIGLPGISTKTLNFQESFQLWDIQTDIQINQINSNEVFTIQSAGNRWLLLYR</sequence>
<organism evidence="1 2">
    <name type="scientific">Salegentibacter flavus</name>
    <dbReference type="NCBI Taxonomy" id="287099"/>
    <lineage>
        <taxon>Bacteria</taxon>
        <taxon>Pseudomonadati</taxon>
        <taxon>Bacteroidota</taxon>
        <taxon>Flavobacteriia</taxon>
        <taxon>Flavobacteriales</taxon>
        <taxon>Flavobacteriaceae</taxon>
        <taxon>Salegentibacter</taxon>
    </lineage>
</organism>
<dbReference type="AlphaFoldDB" id="A0A1I4YCH9"/>
<evidence type="ECO:0000313" key="1">
    <source>
        <dbReference type="EMBL" id="SFN35269.1"/>
    </source>
</evidence>
<protein>
    <submittedName>
        <fullName evidence="1">Uncharacterized protein</fullName>
    </submittedName>
</protein>
<dbReference type="RefSeq" id="WP_093405838.1">
    <property type="nucleotide sequence ID" value="NZ_FOVL01000002.1"/>
</dbReference>
<name>A0A1I4YCH9_9FLAO</name>